<accession>A0A4Z1H4A6</accession>
<dbReference type="OrthoDB" id="3553727at2759"/>
<organism evidence="2 3">
    <name type="scientific">Botryotinia convoluta</name>
    <dbReference type="NCBI Taxonomy" id="54673"/>
    <lineage>
        <taxon>Eukaryota</taxon>
        <taxon>Fungi</taxon>
        <taxon>Dikarya</taxon>
        <taxon>Ascomycota</taxon>
        <taxon>Pezizomycotina</taxon>
        <taxon>Leotiomycetes</taxon>
        <taxon>Helotiales</taxon>
        <taxon>Sclerotiniaceae</taxon>
        <taxon>Botryotinia</taxon>
    </lineage>
</organism>
<name>A0A4Z1H4A6_9HELO</name>
<gene>
    <name evidence="2" type="ORF">BCON_0636g00040</name>
</gene>
<reference evidence="2 3" key="1">
    <citation type="submission" date="2017-12" db="EMBL/GenBank/DDBJ databases">
        <title>Comparative genomics of Botrytis spp.</title>
        <authorList>
            <person name="Valero-Jimenez C.A."/>
            <person name="Tapia P."/>
            <person name="Veloso J."/>
            <person name="Silva-Moreno E."/>
            <person name="Staats M."/>
            <person name="Valdes J.H."/>
            <person name="Van Kan J.A.L."/>
        </authorList>
    </citation>
    <scope>NUCLEOTIDE SEQUENCE [LARGE SCALE GENOMIC DNA]</scope>
    <source>
        <strain evidence="2 3">MUCL11595</strain>
    </source>
</reference>
<evidence type="ECO:0000313" key="3">
    <source>
        <dbReference type="Proteomes" id="UP000297527"/>
    </source>
</evidence>
<keyword evidence="3" id="KW-1185">Reference proteome</keyword>
<comment type="caution">
    <text evidence="2">The sequence shown here is derived from an EMBL/GenBank/DDBJ whole genome shotgun (WGS) entry which is preliminary data.</text>
</comment>
<evidence type="ECO:0000313" key="2">
    <source>
        <dbReference type="EMBL" id="TGO44034.1"/>
    </source>
</evidence>
<keyword evidence="1" id="KW-0812">Transmembrane</keyword>
<dbReference type="Proteomes" id="UP000297527">
    <property type="component" value="Unassembled WGS sequence"/>
</dbReference>
<sequence>MPTSVPIGPGTGWGSGPSSTLVGATIAGLTVGSALLVASVISSIIAFRQKFHMQRSPKLSGLNGSV</sequence>
<keyword evidence="1" id="KW-1133">Transmembrane helix</keyword>
<keyword evidence="1" id="KW-0472">Membrane</keyword>
<evidence type="ECO:0000256" key="1">
    <source>
        <dbReference type="SAM" id="Phobius"/>
    </source>
</evidence>
<dbReference type="EMBL" id="PQXN01000634">
    <property type="protein sequence ID" value="TGO44034.1"/>
    <property type="molecule type" value="Genomic_DNA"/>
</dbReference>
<proteinExistence type="predicted"/>
<dbReference type="AlphaFoldDB" id="A0A4Z1H4A6"/>
<protein>
    <submittedName>
        <fullName evidence="2">Uncharacterized protein</fullName>
    </submittedName>
</protein>
<feature type="transmembrane region" description="Helical" evidence="1">
    <location>
        <begin position="20"/>
        <end position="47"/>
    </location>
</feature>